<accession>A0A4S4K710</accession>
<evidence type="ECO:0000313" key="2">
    <source>
        <dbReference type="Proteomes" id="UP000309038"/>
    </source>
</evidence>
<name>A0A4S4K710_9APHY</name>
<evidence type="ECO:0000313" key="1">
    <source>
        <dbReference type="EMBL" id="THG93621.1"/>
    </source>
</evidence>
<reference evidence="1 2" key="1">
    <citation type="submission" date="2019-02" db="EMBL/GenBank/DDBJ databases">
        <title>Genome sequencing of the rare red list fungi Phlebia centrifuga.</title>
        <authorList>
            <person name="Buettner E."/>
            <person name="Kellner H."/>
        </authorList>
    </citation>
    <scope>NUCLEOTIDE SEQUENCE [LARGE SCALE GENOMIC DNA]</scope>
    <source>
        <strain evidence="1 2">DSM 108282</strain>
    </source>
</reference>
<proteinExistence type="predicted"/>
<dbReference type="AlphaFoldDB" id="A0A4S4K710"/>
<comment type="caution">
    <text evidence="1">The sequence shown here is derived from an EMBL/GenBank/DDBJ whole genome shotgun (WGS) entry which is preliminary data.</text>
</comment>
<organism evidence="1 2">
    <name type="scientific">Hermanssonia centrifuga</name>
    <dbReference type="NCBI Taxonomy" id="98765"/>
    <lineage>
        <taxon>Eukaryota</taxon>
        <taxon>Fungi</taxon>
        <taxon>Dikarya</taxon>
        <taxon>Basidiomycota</taxon>
        <taxon>Agaricomycotina</taxon>
        <taxon>Agaricomycetes</taxon>
        <taxon>Polyporales</taxon>
        <taxon>Meruliaceae</taxon>
        <taxon>Hermanssonia</taxon>
    </lineage>
</organism>
<dbReference type="Proteomes" id="UP000309038">
    <property type="component" value="Unassembled WGS sequence"/>
</dbReference>
<keyword evidence="2" id="KW-1185">Reference proteome</keyword>
<gene>
    <name evidence="1" type="ORF">EW026_g7664</name>
</gene>
<protein>
    <submittedName>
        <fullName evidence="1">Uncharacterized protein</fullName>
    </submittedName>
</protein>
<sequence length="177" mass="19211">MHLCEHIKSHTVEDLRTFAETSVVVEATDFQVYKGLLSEADSKQHRDRAQQKLELENFLSSCTQSLAASSAPRFMAAAGTPLNGGPSAENKGCLKCQKVNTAHFAKNCPAGFPNPLTYRNLVTGYNTITAIVEVELTVVDNDFVKIPTVAAILSTNTLFLCILSSGNKSWSESNSDL</sequence>
<dbReference type="EMBL" id="SGPJ01000610">
    <property type="protein sequence ID" value="THG93621.1"/>
    <property type="molecule type" value="Genomic_DNA"/>
</dbReference>